<dbReference type="EMBL" id="JANPWB010000004">
    <property type="protein sequence ID" value="KAJ1195960.1"/>
    <property type="molecule type" value="Genomic_DNA"/>
</dbReference>
<accession>A0AAV7V6P0</accession>
<keyword evidence="3" id="KW-1185">Reference proteome</keyword>
<protein>
    <submittedName>
        <fullName evidence="2">Uncharacterized protein</fullName>
    </submittedName>
</protein>
<feature type="region of interest" description="Disordered" evidence="1">
    <location>
        <begin position="1"/>
        <end position="25"/>
    </location>
</feature>
<name>A0AAV7V6P0_PLEWA</name>
<organism evidence="2 3">
    <name type="scientific">Pleurodeles waltl</name>
    <name type="common">Iberian ribbed newt</name>
    <dbReference type="NCBI Taxonomy" id="8319"/>
    <lineage>
        <taxon>Eukaryota</taxon>
        <taxon>Metazoa</taxon>
        <taxon>Chordata</taxon>
        <taxon>Craniata</taxon>
        <taxon>Vertebrata</taxon>
        <taxon>Euteleostomi</taxon>
        <taxon>Amphibia</taxon>
        <taxon>Batrachia</taxon>
        <taxon>Caudata</taxon>
        <taxon>Salamandroidea</taxon>
        <taxon>Salamandridae</taxon>
        <taxon>Pleurodelinae</taxon>
        <taxon>Pleurodeles</taxon>
    </lineage>
</organism>
<evidence type="ECO:0000256" key="1">
    <source>
        <dbReference type="SAM" id="MobiDB-lite"/>
    </source>
</evidence>
<dbReference type="AlphaFoldDB" id="A0AAV7V6P0"/>
<sequence>LRPSSSEVTQPAPHRADCHQPGVSIIDPAHSRGLYKVTQWDSVSPSESCPCKESSGSSLCRASSALHPLRSPNERTQSRLS</sequence>
<reference evidence="2" key="1">
    <citation type="journal article" date="2022" name="bioRxiv">
        <title>Sequencing and chromosome-scale assembly of the giantPleurodeles waltlgenome.</title>
        <authorList>
            <person name="Brown T."/>
            <person name="Elewa A."/>
            <person name="Iarovenko S."/>
            <person name="Subramanian E."/>
            <person name="Araus A.J."/>
            <person name="Petzold A."/>
            <person name="Susuki M."/>
            <person name="Suzuki K.-i.T."/>
            <person name="Hayashi T."/>
            <person name="Toyoda A."/>
            <person name="Oliveira C."/>
            <person name="Osipova E."/>
            <person name="Leigh N.D."/>
            <person name="Simon A."/>
            <person name="Yun M.H."/>
        </authorList>
    </citation>
    <scope>NUCLEOTIDE SEQUENCE</scope>
    <source>
        <strain evidence="2">20211129_DDA</strain>
        <tissue evidence="2">Liver</tissue>
    </source>
</reference>
<feature type="compositionally biased region" description="Low complexity" evidence="1">
    <location>
        <begin position="46"/>
        <end position="66"/>
    </location>
</feature>
<feature type="region of interest" description="Disordered" evidence="1">
    <location>
        <begin position="46"/>
        <end position="81"/>
    </location>
</feature>
<comment type="caution">
    <text evidence="2">The sequence shown here is derived from an EMBL/GenBank/DDBJ whole genome shotgun (WGS) entry which is preliminary data.</text>
</comment>
<gene>
    <name evidence="2" type="ORF">NDU88_005221</name>
</gene>
<feature type="non-terminal residue" evidence="2">
    <location>
        <position position="1"/>
    </location>
</feature>
<feature type="non-terminal residue" evidence="2">
    <location>
        <position position="81"/>
    </location>
</feature>
<dbReference type="Proteomes" id="UP001066276">
    <property type="component" value="Chromosome 2_2"/>
</dbReference>
<feature type="compositionally biased region" description="Basic and acidic residues" evidence="1">
    <location>
        <begin position="72"/>
        <end position="81"/>
    </location>
</feature>
<proteinExistence type="predicted"/>
<evidence type="ECO:0000313" key="2">
    <source>
        <dbReference type="EMBL" id="KAJ1195960.1"/>
    </source>
</evidence>
<evidence type="ECO:0000313" key="3">
    <source>
        <dbReference type="Proteomes" id="UP001066276"/>
    </source>
</evidence>